<dbReference type="InterPro" id="IPR047057">
    <property type="entry name" value="MerR_fam"/>
</dbReference>
<comment type="caution">
    <text evidence="4">The sequence shown here is derived from an EMBL/GenBank/DDBJ whole genome shotgun (WGS) entry which is preliminary data.</text>
</comment>
<accession>A0A3M8DUY3</accession>
<keyword evidence="1" id="KW-0238">DNA-binding</keyword>
<evidence type="ECO:0000313" key="5">
    <source>
        <dbReference type="Proteomes" id="UP000271031"/>
    </source>
</evidence>
<dbReference type="EMBL" id="RHHQ01000004">
    <property type="protein sequence ID" value="RNB91978.1"/>
    <property type="molecule type" value="Genomic_DNA"/>
</dbReference>
<dbReference type="Pfam" id="PF06445">
    <property type="entry name" value="GyrI-like"/>
    <property type="match status" value="1"/>
</dbReference>
<protein>
    <submittedName>
        <fullName evidence="4">MerR family transcriptional regulator</fullName>
    </submittedName>
</protein>
<dbReference type="PANTHER" id="PTHR30204:SF97">
    <property type="entry name" value="MERR FAMILY REGULATORY PROTEIN"/>
    <property type="match status" value="1"/>
</dbReference>
<dbReference type="GO" id="GO:0003677">
    <property type="term" value="F:DNA binding"/>
    <property type="evidence" value="ECO:0007669"/>
    <property type="project" value="UniProtKB-KW"/>
</dbReference>
<evidence type="ECO:0000313" key="4">
    <source>
        <dbReference type="EMBL" id="RNB91978.1"/>
    </source>
</evidence>
<gene>
    <name evidence="4" type="ORF">EDM56_04290</name>
</gene>
<dbReference type="InterPro" id="IPR011256">
    <property type="entry name" value="Reg_factor_effector_dom_sf"/>
</dbReference>
<organism evidence="4 5">
    <name type="scientific">Brevibacillus fluminis</name>
    <dbReference type="NCBI Taxonomy" id="511487"/>
    <lineage>
        <taxon>Bacteria</taxon>
        <taxon>Bacillati</taxon>
        <taxon>Bacillota</taxon>
        <taxon>Bacilli</taxon>
        <taxon>Bacillales</taxon>
        <taxon>Paenibacillaceae</taxon>
        <taxon>Brevibacillus</taxon>
    </lineage>
</organism>
<sequence length="281" mass="32132">MIQNEVMNMFKIGDFAKLNKVSIKALHHYDELGLLPPMKIDEQTGYRYYAASQIPRLHRIMAFKAFDFSLQEIAQISGEDTSAVAMVTILQQKKAELQAELASRQEKLNRLTHLIHHLQKEEDVHMLQYDVVIKKEEAKMVMSIREHVADYTNQGLLWNELISHLSSHRAKISSPIAIYYDASNEECGPNIEVAVPVHETIPETNRIACRELESVNELACVIHKGDTDTLTNAYTALQLWMEQNDYTLAGPVREVHHEGYLTTADTSQHVTEIQIPVKKER</sequence>
<dbReference type="CDD" id="cd01107">
    <property type="entry name" value="HTH_BmrR"/>
    <property type="match status" value="1"/>
</dbReference>
<evidence type="ECO:0000256" key="2">
    <source>
        <dbReference type="SAM" id="Coils"/>
    </source>
</evidence>
<dbReference type="Gene3D" id="3.20.80.10">
    <property type="entry name" value="Regulatory factor, effector binding domain"/>
    <property type="match status" value="1"/>
</dbReference>
<dbReference type="InterPro" id="IPR009061">
    <property type="entry name" value="DNA-bd_dom_put_sf"/>
</dbReference>
<dbReference type="Gene3D" id="1.10.1660.10">
    <property type="match status" value="1"/>
</dbReference>
<keyword evidence="5" id="KW-1185">Reference proteome</keyword>
<dbReference type="InterPro" id="IPR000551">
    <property type="entry name" value="MerR-type_HTH_dom"/>
</dbReference>
<evidence type="ECO:0000259" key="3">
    <source>
        <dbReference type="PROSITE" id="PS50937"/>
    </source>
</evidence>
<feature type="coiled-coil region" evidence="2">
    <location>
        <begin position="87"/>
        <end position="121"/>
    </location>
</feature>
<reference evidence="4 5" key="1">
    <citation type="submission" date="2018-10" db="EMBL/GenBank/DDBJ databases">
        <title>Phylogenomics of Brevibacillus.</title>
        <authorList>
            <person name="Dunlap C."/>
        </authorList>
    </citation>
    <scope>NUCLEOTIDE SEQUENCE [LARGE SCALE GENOMIC DNA]</scope>
    <source>
        <strain evidence="4 5">JCM 15716</strain>
    </source>
</reference>
<dbReference type="PROSITE" id="PS50937">
    <property type="entry name" value="HTH_MERR_2"/>
    <property type="match status" value="1"/>
</dbReference>
<dbReference type="InterPro" id="IPR010499">
    <property type="entry name" value="AraC_E-bd"/>
</dbReference>
<name>A0A3M8DUY3_9BACL</name>
<feature type="domain" description="HTH merR-type" evidence="3">
    <location>
        <begin position="9"/>
        <end position="79"/>
    </location>
</feature>
<dbReference type="AlphaFoldDB" id="A0A3M8DUY3"/>
<dbReference type="SUPFAM" id="SSF46955">
    <property type="entry name" value="Putative DNA-binding domain"/>
    <property type="match status" value="1"/>
</dbReference>
<dbReference type="SMART" id="SM00871">
    <property type="entry name" value="AraC_E_bind"/>
    <property type="match status" value="1"/>
</dbReference>
<dbReference type="RefSeq" id="WP_122916640.1">
    <property type="nucleotide sequence ID" value="NZ_RHHQ01000004.1"/>
</dbReference>
<dbReference type="GO" id="GO:0003700">
    <property type="term" value="F:DNA-binding transcription factor activity"/>
    <property type="evidence" value="ECO:0007669"/>
    <property type="project" value="InterPro"/>
</dbReference>
<keyword evidence="2" id="KW-0175">Coiled coil</keyword>
<dbReference type="InterPro" id="IPR029442">
    <property type="entry name" value="GyrI-like"/>
</dbReference>
<dbReference type="SMART" id="SM00422">
    <property type="entry name" value="HTH_MERR"/>
    <property type="match status" value="1"/>
</dbReference>
<dbReference type="OrthoDB" id="9773308at2"/>
<dbReference type="SUPFAM" id="SSF55136">
    <property type="entry name" value="Probable bacterial effector-binding domain"/>
    <property type="match status" value="1"/>
</dbReference>
<dbReference type="Proteomes" id="UP000271031">
    <property type="component" value="Unassembled WGS sequence"/>
</dbReference>
<evidence type="ECO:0000256" key="1">
    <source>
        <dbReference type="ARBA" id="ARBA00023125"/>
    </source>
</evidence>
<proteinExistence type="predicted"/>
<dbReference type="Pfam" id="PF13411">
    <property type="entry name" value="MerR_1"/>
    <property type="match status" value="1"/>
</dbReference>
<dbReference type="PANTHER" id="PTHR30204">
    <property type="entry name" value="REDOX-CYCLING DRUG-SENSING TRANSCRIPTIONAL ACTIVATOR SOXR"/>
    <property type="match status" value="1"/>
</dbReference>